<dbReference type="InterPro" id="IPR016032">
    <property type="entry name" value="Sig_transdc_resp-reg_C-effctor"/>
</dbReference>
<dbReference type="GO" id="GO:0043565">
    <property type="term" value="F:sequence-specific DNA binding"/>
    <property type="evidence" value="ECO:0007669"/>
    <property type="project" value="InterPro"/>
</dbReference>
<reference evidence="5 6" key="1">
    <citation type="submission" date="2020-04" db="EMBL/GenBank/DDBJ databases">
        <authorList>
            <person name="Klaysubun C."/>
            <person name="Duangmal K."/>
            <person name="Lipun K."/>
        </authorList>
    </citation>
    <scope>NUCLEOTIDE SEQUENCE [LARGE SCALE GENOMIC DNA]</scope>
    <source>
        <strain evidence="5 6">DSM 45300</strain>
    </source>
</reference>
<gene>
    <name evidence="5" type="ORF">HF519_21905</name>
</gene>
<dbReference type="InterPro" id="IPR018060">
    <property type="entry name" value="HTH_AraC"/>
</dbReference>
<keyword evidence="1" id="KW-0805">Transcription regulation</keyword>
<evidence type="ECO:0000313" key="5">
    <source>
        <dbReference type="EMBL" id="NMH94183.1"/>
    </source>
</evidence>
<dbReference type="Proteomes" id="UP000586918">
    <property type="component" value="Unassembled WGS sequence"/>
</dbReference>
<keyword evidence="2" id="KW-0238">DNA-binding</keyword>
<evidence type="ECO:0000256" key="3">
    <source>
        <dbReference type="ARBA" id="ARBA00023163"/>
    </source>
</evidence>
<dbReference type="RefSeq" id="WP_169414874.1">
    <property type="nucleotide sequence ID" value="NZ_JAAXKZ010000099.1"/>
</dbReference>
<dbReference type="InterPro" id="IPR018062">
    <property type="entry name" value="HTH_AraC-typ_CS"/>
</dbReference>
<dbReference type="InterPro" id="IPR029016">
    <property type="entry name" value="GAF-like_dom_sf"/>
</dbReference>
<organism evidence="5 6">
    <name type="scientific">Pseudonocardia bannensis</name>
    <dbReference type="NCBI Taxonomy" id="630973"/>
    <lineage>
        <taxon>Bacteria</taxon>
        <taxon>Bacillati</taxon>
        <taxon>Actinomycetota</taxon>
        <taxon>Actinomycetes</taxon>
        <taxon>Pseudonocardiales</taxon>
        <taxon>Pseudonocardiaceae</taxon>
        <taxon>Pseudonocardia</taxon>
    </lineage>
</organism>
<proteinExistence type="predicted"/>
<dbReference type="GO" id="GO:0003700">
    <property type="term" value="F:DNA-binding transcription factor activity"/>
    <property type="evidence" value="ECO:0007669"/>
    <property type="project" value="InterPro"/>
</dbReference>
<dbReference type="SUPFAM" id="SSF46894">
    <property type="entry name" value="C-terminal effector domain of the bipartite response regulators"/>
    <property type="match status" value="1"/>
</dbReference>
<dbReference type="Gene3D" id="1.10.10.60">
    <property type="entry name" value="Homeodomain-like"/>
    <property type="match status" value="1"/>
</dbReference>
<dbReference type="Gene3D" id="1.10.10.10">
    <property type="entry name" value="Winged helix-like DNA-binding domain superfamily/Winged helix DNA-binding domain"/>
    <property type="match status" value="1"/>
</dbReference>
<dbReference type="SUPFAM" id="SSF55781">
    <property type="entry name" value="GAF domain-like"/>
    <property type="match status" value="1"/>
</dbReference>
<protein>
    <submittedName>
        <fullName evidence="5">Helix-turn-helix domain-containing protein</fullName>
    </submittedName>
</protein>
<dbReference type="SMART" id="SM00342">
    <property type="entry name" value="HTH_ARAC"/>
    <property type="match status" value="1"/>
</dbReference>
<dbReference type="PROSITE" id="PS00041">
    <property type="entry name" value="HTH_ARAC_FAMILY_1"/>
    <property type="match status" value="1"/>
</dbReference>
<comment type="caution">
    <text evidence="5">The sequence shown here is derived from an EMBL/GenBank/DDBJ whole genome shotgun (WGS) entry which is preliminary data.</text>
</comment>
<dbReference type="PANTHER" id="PTHR46796">
    <property type="entry name" value="HTH-TYPE TRANSCRIPTIONAL ACTIVATOR RHAS-RELATED"/>
    <property type="match status" value="1"/>
</dbReference>
<dbReference type="EMBL" id="JAAXKZ010000099">
    <property type="protein sequence ID" value="NMH94183.1"/>
    <property type="molecule type" value="Genomic_DNA"/>
</dbReference>
<dbReference type="Gene3D" id="3.30.450.40">
    <property type="match status" value="1"/>
</dbReference>
<evidence type="ECO:0000256" key="1">
    <source>
        <dbReference type="ARBA" id="ARBA00023015"/>
    </source>
</evidence>
<dbReference type="InterPro" id="IPR050204">
    <property type="entry name" value="AraC_XylS_family_regulators"/>
</dbReference>
<feature type="domain" description="HTH araC/xylS-type" evidence="4">
    <location>
        <begin position="375"/>
        <end position="476"/>
    </location>
</feature>
<sequence length="478" mass="51903">MRHRPLPVRLPAPGRTAANAFGRVGLQVAAEIGSVAATPGHTRTRAEAMLEPLRRIVPFDAIWMATLDPERREHTQLAARGYDDATLRYMAGPEMLVDIEAVGLDRSGRTVTVSDTPVPKEELRIWVDYYGPAGFVEGLGVGLFTADGRYLGLLAMMTGTKAHPTRGERELFAMLAPTVACAVDPMRMVATSARMVRHAHAGVVLTRDGALLPLPDMPRHPVVERGSAVLSVVTSYLAQGAAYVSFLCPHQVGHLRITALPCPPEPPYHLTAVVLVSTPPDLYGLTPCELDVLGLLVEGWPRGRIAAALRMAEFDVAARIETAAAKLGAPTGTLATVRAAREGLYVPRALIGLHPDPGLRDEPARDARSNPATVNRVVAAIQARHGRRWTLAELAEIAHLSPRRLQFEFQRGLATTPMRYLEGVRLARAHEELSRADPATSSVGRIAERNGFSHLGRFAASYREVYGVPPSQTLRRPR</sequence>
<accession>A0A848DNS6</accession>
<name>A0A848DNS6_9PSEU</name>
<dbReference type="Pfam" id="PF12833">
    <property type="entry name" value="HTH_18"/>
    <property type="match status" value="1"/>
</dbReference>
<keyword evidence="6" id="KW-1185">Reference proteome</keyword>
<evidence type="ECO:0000259" key="4">
    <source>
        <dbReference type="PROSITE" id="PS01124"/>
    </source>
</evidence>
<evidence type="ECO:0000256" key="2">
    <source>
        <dbReference type="ARBA" id="ARBA00023125"/>
    </source>
</evidence>
<dbReference type="InterPro" id="IPR036388">
    <property type="entry name" value="WH-like_DNA-bd_sf"/>
</dbReference>
<dbReference type="AlphaFoldDB" id="A0A848DNS6"/>
<keyword evidence="3" id="KW-0804">Transcription</keyword>
<evidence type="ECO:0000313" key="6">
    <source>
        <dbReference type="Proteomes" id="UP000586918"/>
    </source>
</evidence>
<dbReference type="PROSITE" id="PS01124">
    <property type="entry name" value="HTH_ARAC_FAMILY_2"/>
    <property type="match status" value="1"/>
</dbReference>